<dbReference type="SUPFAM" id="SSF49785">
    <property type="entry name" value="Galactose-binding domain-like"/>
    <property type="match status" value="1"/>
</dbReference>
<evidence type="ECO:0000259" key="3">
    <source>
        <dbReference type="Pfam" id="PF22666"/>
    </source>
</evidence>
<evidence type="ECO:0000313" key="5">
    <source>
        <dbReference type="Proteomes" id="UP000012065"/>
    </source>
</evidence>
<dbReference type="HOGENOM" id="CLU_1455339_0_0_1"/>
<dbReference type="InterPro" id="IPR008979">
    <property type="entry name" value="Galactose-bd-like_sf"/>
</dbReference>
<dbReference type="InterPro" id="IPR054593">
    <property type="entry name" value="Beta-mannosidase-like_N2"/>
</dbReference>
<dbReference type="GO" id="GO:0006516">
    <property type="term" value="P:glycoprotein catabolic process"/>
    <property type="evidence" value="ECO:0007669"/>
    <property type="project" value="TreeGrafter"/>
</dbReference>
<dbReference type="EMBL" id="CAOJ01006140">
    <property type="protein sequence ID" value="CCO30233.1"/>
    <property type="molecule type" value="Genomic_DNA"/>
</dbReference>
<comment type="caution">
    <text evidence="4">The sequence shown here is derived from an EMBL/GenBank/DDBJ whole genome shotgun (WGS) entry which is preliminary data.</text>
</comment>
<evidence type="ECO:0000256" key="1">
    <source>
        <dbReference type="ARBA" id="ARBA00022801"/>
    </source>
</evidence>
<dbReference type="InterPro" id="IPR050887">
    <property type="entry name" value="Beta-mannosidase_GH2"/>
</dbReference>
<sequence length="186" mass="21160">MLRHTQTLSENWEWKQRDLKIANLLDELKAPSVSIKEDSKDTRSTWRKANTSPSEIHTELLKAGLIPDPYKGFNEHKVQWVGKREWLYRTTFELSQEDLSKSVELEFEGLDTFCTGYLNDVEILKSDNMFTTNIVPLAPISVDTPPQSKSIVNSIQAVVSTLSLTPKPQVKHALKPGANTLLLHFK</sequence>
<keyword evidence="1 4" id="KW-0378">Hydrolase</keyword>
<dbReference type="Pfam" id="PF22666">
    <property type="entry name" value="Glyco_hydro_2_N2"/>
    <property type="match status" value="1"/>
</dbReference>
<reference evidence="4 5" key="1">
    <citation type="journal article" date="2013" name="J. Biotechnol.">
        <title>Establishment and interpretation of the genome sequence of the phytopathogenic fungus Rhizoctonia solani AG1-IB isolate 7/3/14.</title>
        <authorList>
            <person name="Wibberg D.W."/>
            <person name="Jelonek L.J."/>
            <person name="Rupp O.R."/>
            <person name="Hennig M.H."/>
            <person name="Eikmeyer F.E."/>
            <person name="Goesmann A.G."/>
            <person name="Hartmann A.H."/>
            <person name="Borriss R.B."/>
            <person name="Grosch R.G."/>
            <person name="Puehler A.P."/>
            <person name="Schlueter A.S."/>
        </authorList>
    </citation>
    <scope>NUCLEOTIDE SEQUENCE [LARGE SCALE GENOMIC DNA]</scope>
    <source>
        <strain evidence="5">AG1-IB / isolate 7/3/14</strain>
    </source>
</reference>
<dbReference type="Proteomes" id="UP000012065">
    <property type="component" value="Unassembled WGS sequence"/>
</dbReference>
<gene>
    <name evidence="4" type="ORF">BN14_04258</name>
</gene>
<dbReference type="GO" id="GO:0004567">
    <property type="term" value="F:beta-mannosidase activity"/>
    <property type="evidence" value="ECO:0007669"/>
    <property type="project" value="UniProtKB-EC"/>
</dbReference>
<name>M5BR50_THACB</name>
<proteinExistence type="predicted"/>
<organism evidence="4 5">
    <name type="scientific">Thanatephorus cucumeris (strain AG1-IB / isolate 7/3/14)</name>
    <name type="common">Lettuce bottom rot fungus</name>
    <name type="synonym">Rhizoctonia solani</name>
    <dbReference type="NCBI Taxonomy" id="1108050"/>
    <lineage>
        <taxon>Eukaryota</taxon>
        <taxon>Fungi</taxon>
        <taxon>Dikarya</taxon>
        <taxon>Basidiomycota</taxon>
        <taxon>Agaricomycotina</taxon>
        <taxon>Agaricomycetes</taxon>
        <taxon>Cantharellales</taxon>
        <taxon>Ceratobasidiaceae</taxon>
        <taxon>Rhizoctonia</taxon>
        <taxon>Rhizoctonia solani AG-1</taxon>
    </lineage>
</organism>
<dbReference type="Gene3D" id="2.60.120.260">
    <property type="entry name" value="Galactose-binding domain-like"/>
    <property type="match status" value="1"/>
</dbReference>
<keyword evidence="2 4" id="KW-0326">Glycosidase</keyword>
<feature type="domain" description="Beta-mannosidase-like galactose-binding" evidence="3">
    <location>
        <begin position="42"/>
        <end position="137"/>
    </location>
</feature>
<evidence type="ECO:0000256" key="2">
    <source>
        <dbReference type="ARBA" id="ARBA00023295"/>
    </source>
</evidence>
<dbReference type="PANTHER" id="PTHR43730">
    <property type="entry name" value="BETA-MANNOSIDASE"/>
    <property type="match status" value="1"/>
</dbReference>
<dbReference type="EC" id="3.2.1.25" evidence="4"/>
<evidence type="ECO:0000313" key="4">
    <source>
        <dbReference type="EMBL" id="CCO30233.1"/>
    </source>
</evidence>
<dbReference type="PANTHER" id="PTHR43730:SF1">
    <property type="entry name" value="BETA-MANNOSIDASE"/>
    <property type="match status" value="1"/>
</dbReference>
<dbReference type="AlphaFoldDB" id="M5BR50"/>
<accession>M5BR50</accession>
<protein>
    <submittedName>
        <fullName evidence="4">Beta-mannosidase</fullName>
        <ecNumber evidence="4">3.2.1.25</ecNumber>
    </submittedName>
</protein>